<organism evidence="2 3">
    <name type="scientific">Babjeviella inositovora NRRL Y-12698</name>
    <dbReference type="NCBI Taxonomy" id="984486"/>
    <lineage>
        <taxon>Eukaryota</taxon>
        <taxon>Fungi</taxon>
        <taxon>Dikarya</taxon>
        <taxon>Ascomycota</taxon>
        <taxon>Saccharomycotina</taxon>
        <taxon>Pichiomycetes</taxon>
        <taxon>Serinales incertae sedis</taxon>
        <taxon>Babjeviella</taxon>
    </lineage>
</organism>
<dbReference type="GeneID" id="30148444"/>
<feature type="compositionally biased region" description="Polar residues" evidence="1">
    <location>
        <begin position="295"/>
        <end position="309"/>
    </location>
</feature>
<evidence type="ECO:0000313" key="3">
    <source>
        <dbReference type="Proteomes" id="UP000094336"/>
    </source>
</evidence>
<feature type="region of interest" description="Disordered" evidence="1">
    <location>
        <begin position="287"/>
        <end position="309"/>
    </location>
</feature>
<name>A0A1E3QJR9_9ASCO</name>
<gene>
    <name evidence="2" type="ORF">BABINDRAFT_168524</name>
</gene>
<evidence type="ECO:0000256" key="1">
    <source>
        <dbReference type="SAM" id="MobiDB-lite"/>
    </source>
</evidence>
<proteinExistence type="predicted"/>
<keyword evidence="3" id="KW-1185">Reference proteome</keyword>
<dbReference type="RefSeq" id="XP_018983264.1">
    <property type="nucleotide sequence ID" value="XM_019130591.1"/>
</dbReference>
<evidence type="ECO:0000313" key="2">
    <source>
        <dbReference type="EMBL" id="ODQ77936.1"/>
    </source>
</evidence>
<dbReference type="AlphaFoldDB" id="A0A1E3QJR9"/>
<dbReference type="EMBL" id="KV454437">
    <property type="protein sequence ID" value="ODQ77936.1"/>
    <property type="molecule type" value="Genomic_DNA"/>
</dbReference>
<protein>
    <submittedName>
        <fullName evidence="2">Uncharacterized protein</fullName>
    </submittedName>
</protein>
<feature type="region of interest" description="Disordered" evidence="1">
    <location>
        <begin position="348"/>
        <end position="369"/>
    </location>
</feature>
<dbReference type="Proteomes" id="UP000094336">
    <property type="component" value="Unassembled WGS sequence"/>
</dbReference>
<sequence length="793" mass="87591">MTEPALFTSAKKESLLLHENATFSSQIEAKLPLGTVCTSDELNALNCSSSSPYDRTMDSGHEQVADLQNVTSVSAKDAVLSPASRYSDPTLEAETPDFGVCQITCISLSSIDMGVPSPSLENIQSLDSVEMGGAFIAERKSPREKAERGQSTERNNGIPEKQERLFGEQARIIEATKNSSTLQGAKSYVGEMVEAEHTIMSPRPAKLEPYTKGPENKFNSHQTGGLLMVEQECGISPNQREPIPSSKFSKEPAAHREASARNGIQAYSSTFPRRAFSYLPTPNYLTGSKSRHSEVQQCSPGSPSHLPSAQIGSRRLVSLGSRGSLLSMEALGAFNAPKSDLDTEMEEAVNDRPKKTHVEREKQELAESDNARVETAPMLMEINRQYELDTISDDEDDFDYFRTFSQNLASSFDIKNRPTSRYSELSQMDTRLSIEPSQPKIIPEWGNWLDDPPKTESLSTVLPDGFSSDKDEFREQLAQEISDEIGEIEAITKEKEIICSPPLILTSDLQTESLSNDANSCFDKVRFDNIKPPQVTEERQITLREEITDIQSFYHPTTINSLVIPFTSYLETDQSAQSGETLSQASSQILARAASCFKPPKTSHVQRFKAFVSFTGPEREKPIAKHDIVDPRHVSVISSKLSTEYTSLRGVAKEVAEMEMQIPGPGEAVGRETLDTRRILQTGNVSTARSSATSNTLLDNATGNFDSDQEVARTPMPLKMRQKMAHLKSRLRISTSFRGKEKESTKILILSKGKLVDKGAAHETHLGSEEFTLPKSILTTTNDASRLVLVEDL</sequence>
<reference evidence="3" key="1">
    <citation type="submission" date="2016-05" db="EMBL/GenBank/DDBJ databases">
        <title>Comparative genomics of biotechnologically important yeasts.</title>
        <authorList>
            <consortium name="DOE Joint Genome Institute"/>
            <person name="Riley R."/>
            <person name="Haridas S."/>
            <person name="Wolfe K.H."/>
            <person name="Lopes M.R."/>
            <person name="Hittinger C.T."/>
            <person name="Goker M."/>
            <person name="Salamov A."/>
            <person name="Wisecaver J."/>
            <person name="Long T.M."/>
            <person name="Aerts A.L."/>
            <person name="Barry K."/>
            <person name="Choi C."/>
            <person name="Clum A."/>
            <person name="Coughlan A.Y."/>
            <person name="Deshpande S."/>
            <person name="Douglass A.P."/>
            <person name="Hanson S.J."/>
            <person name="Klenk H.-P."/>
            <person name="Labutti K."/>
            <person name="Lapidus A."/>
            <person name="Lindquist E."/>
            <person name="Lipzen A."/>
            <person name="Meier-Kolthoff J.P."/>
            <person name="Ohm R.A."/>
            <person name="Otillar R.P."/>
            <person name="Pangilinan J."/>
            <person name="Peng Y."/>
            <person name="Rokas A."/>
            <person name="Rosa C.A."/>
            <person name="Scheuner C."/>
            <person name="Sibirny A.A."/>
            <person name="Slot J.C."/>
            <person name="Stielow J.B."/>
            <person name="Sun H."/>
            <person name="Kurtzman C.P."/>
            <person name="Blackwell M."/>
            <person name="Grigoriev I.V."/>
            <person name="Jeffries T.W."/>
        </authorList>
    </citation>
    <scope>NUCLEOTIDE SEQUENCE [LARGE SCALE GENOMIC DNA]</scope>
    <source>
        <strain evidence="3">NRRL Y-12698</strain>
    </source>
</reference>
<feature type="compositionally biased region" description="Basic and acidic residues" evidence="1">
    <location>
        <begin position="349"/>
        <end position="369"/>
    </location>
</feature>
<feature type="compositionally biased region" description="Basic and acidic residues" evidence="1">
    <location>
        <begin position="138"/>
        <end position="151"/>
    </location>
</feature>
<accession>A0A1E3QJR9</accession>
<feature type="region of interest" description="Disordered" evidence="1">
    <location>
        <begin position="138"/>
        <end position="162"/>
    </location>
</feature>